<protein>
    <submittedName>
        <fullName evidence="9">TonB-dependent receptor</fullName>
    </submittedName>
</protein>
<evidence type="ECO:0000313" key="9">
    <source>
        <dbReference type="EMBL" id="UXX79855.1"/>
    </source>
</evidence>
<dbReference type="NCBIfam" id="TIGR04056">
    <property type="entry name" value="OMP_RagA_SusC"/>
    <property type="match status" value="1"/>
</dbReference>
<dbReference type="Pfam" id="PF07715">
    <property type="entry name" value="Plug"/>
    <property type="match status" value="1"/>
</dbReference>
<evidence type="ECO:0000256" key="6">
    <source>
        <dbReference type="ARBA" id="ARBA00023237"/>
    </source>
</evidence>
<evidence type="ECO:0000256" key="7">
    <source>
        <dbReference type="PROSITE-ProRule" id="PRU01360"/>
    </source>
</evidence>
<comment type="similarity">
    <text evidence="7">Belongs to the TonB-dependent receptor family.</text>
</comment>
<dbReference type="PROSITE" id="PS52016">
    <property type="entry name" value="TONB_DEPENDENT_REC_3"/>
    <property type="match status" value="1"/>
</dbReference>
<keyword evidence="5 7" id="KW-0472">Membrane</keyword>
<dbReference type="InterPro" id="IPR036942">
    <property type="entry name" value="Beta-barrel_TonB_sf"/>
</dbReference>
<keyword evidence="4 7" id="KW-0812">Transmembrane</keyword>
<keyword evidence="3 7" id="KW-1134">Transmembrane beta strand</keyword>
<keyword evidence="9" id="KW-0675">Receptor</keyword>
<proteinExistence type="inferred from homology"/>
<dbReference type="InterPro" id="IPR037066">
    <property type="entry name" value="Plug_dom_sf"/>
</dbReference>
<evidence type="ECO:0000313" key="10">
    <source>
        <dbReference type="Proteomes" id="UP001062165"/>
    </source>
</evidence>
<organism evidence="9 10">
    <name type="scientific">Reichenbachiella carrageenanivorans</name>
    <dbReference type="NCBI Taxonomy" id="2979869"/>
    <lineage>
        <taxon>Bacteria</taxon>
        <taxon>Pseudomonadati</taxon>
        <taxon>Bacteroidota</taxon>
        <taxon>Cytophagia</taxon>
        <taxon>Cytophagales</taxon>
        <taxon>Reichenbachiellaceae</taxon>
        <taxon>Reichenbachiella</taxon>
    </lineage>
</organism>
<dbReference type="RefSeq" id="WP_263051586.1">
    <property type="nucleotide sequence ID" value="NZ_CP106735.1"/>
</dbReference>
<dbReference type="InterPro" id="IPR008969">
    <property type="entry name" value="CarboxyPept-like_regulatory"/>
</dbReference>
<accession>A0ABY6D107</accession>
<dbReference type="InterPro" id="IPR012910">
    <property type="entry name" value="Plug_dom"/>
</dbReference>
<comment type="subcellular location">
    <subcellularLocation>
        <location evidence="1 7">Cell outer membrane</location>
        <topology evidence="1 7">Multi-pass membrane protein</topology>
    </subcellularLocation>
</comment>
<name>A0ABY6D107_9BACT</name>
<evidence type="ECO:0000256" key="5">
    <source>
        <dbReference type="ARBA" id="ARBA00023136"/>
    </source>
</evidence>
<keyword evidence="6 7" id="KW-0998">Cell outer membrane</keyword>
<reference evidence="9" key="1">
    <citation type="submission" date="2022-10" db="EMBL/GenBank/DDBJ databases">
        <title>Comparative genomics and taxonomic characterization of three novel marine species of genus Reichenbachiella exhibiting antioxidant and polysaccharide degradation activities.</title>
        <authorList>
            <person name="Muhammad N."/>
            <person name="Lee Y.-J."/>
            <person name="Ko J."/>
            <person name="Kim S.-G."/>
        </authorList>
    </citation>
    <scope>NUCLEOTIDE SEQUENCE</scope>
    <source>
        <strain evidence="9">Wsw4-B4</strain>
    </source>
</reference>
<evidence type="ECO:0000259" key="8">
    <source>
        <dbReference type="Pfam" id="PF07715"/>
    </source>
</evidence>
<keyword evidence="10" id="KW-1185">Reference proteome</keyword>
<dbReference type="InterPro" id="IPR039426">
    <property type="entry name" value="TonB-dep_rcpt-like"/>
</dbReference>
<dbReference type="Gene3D" id="2.40.170.20">
    <property type="entry name" value="TonB-dependent receptor, beta-barrel domain"/>
    <property type="match status" value="1"/>
</dbReference>
<gene>
    <name evidence="9" type="ORF">N7E81_01885</name>
</gene>
<dbReference type="SUPFAM" id="SSF49464">
    <property type="entry name" value="Carboxypeptidase regulatory domain-like"/>
    <property type="match status" value="1"/>
</dbReference>
<dbReference type="InterPro" id="IPR023996">
    <property type="entry name" value="TonB-dep_OMP_SusC/RagA"/>
</dbReference>
<dbReference type="Proteomes" id="UP001062165">
    <property type="component" value="Chromosome"/>
</dbReference>
<feature type="domain" description="TonB-dependent receptor plug" evidence="8">
    <location>
        <begin position="124"/>
        <end position="243"/>
    </location>
</feature>
<dbReference type="EMBL" id="CP106735">
    <property type="protein sequence ID" value="UXX79855.1"/>
    <property type="molecule type" value="Genomic_DNA"/>
</dbReference>
<dbReference type="InterPro" id="IPR023997">
    <property type="entry name" value="TonB-dep_OMP_SusC/RagA_CS"/>
</dbReference>
<evidence type="ECO:0000256" key="4">
    <source>
        <dbReference type="ARBA" id="ARBA00022692"/>
    </source>
</evidence>
<dbReference type="Pfam" id="PF13715">
    <property type="entry name" value="CarbopepD_reg_2"/>
    <property type="match status" value="1"/>
</dbReference>
<keyword evidence="2 7" id="KW-0813">Transport</keyword>
<evidence type="ECO:0000256" key="1">
    <source>
        <dbReference type="ARBA" id="ARBA00004571"/>
    </source>
</evidence>
<evidence type="ECO:0000256" key="3">
    <source>
        <dbReference type="ARBA" id="ARBA00022452"/>
    </source>
</evidence>
<sequence>MTKTIHERMYAQCLLVLAIFILLAFTTKGQSITVSGTVGSTDGALPGASILVKNTTVGTVSNLDGAYSIEVAQDDILVFRFIGYRTQEVAVNGQSTIDVTLMEDANNLDEVVVIGYGSQKKGALTGAISSVSHDAIENETKASVENALQGQVAGMTVTSNSGQPGASSTVRIRGINSIGGNTQPLYVVDGVPLDNTSIDGFEEEGGARLSAIADLNPADIESVQILKDASSTAIYGALGSNGVILITTKQGKVGTPKLSVSSTTSIHDLPKDRFMNMIDANDFLLLRQEAGQNLEDSLASAAMAGEIESTDWQKEVYKTGYTLNNDISLSGGSKELRYFTSLNYYKSDGIVPQTGYDRLSLRANINGEVSDKLSIGTNLAVISSKSQVANTSTGFDSRTTGQGGVVFHTLRTQPTMSADGGNVLTNDDLVELQNTPLDYIYGNIMDYSSKTIIGNVNASYSITKKLSVESRVGFTSQSRTFNSYRDRTINTLGYNGGWARSRALNYELWNIDNFLRYNTNVGGLSIQNLLVFSMRETTVDWVQSEAADFPTDATLYYDLGSGLDQLPSISEWDRKRLMSGTARTSLNYKGKYFLTASFRMDGASQFSEGNKWGFFPAGSVGWKIDKEDFFDVSAINLLKLRVGYGTTGNPATQSGQSLQSYTTESVILGQNEVQQSVFRAANFTNDELRWERTSELNVGLDLGVFTSLITLTVDAYIKNTDDLLLSTSVPAITGFTSGLLNVGSIQNKGVEVQLNTVNIESQNFSWKSSLNMSVGKTVVTSLLTDSLRAGYQNPWVTGPTQRLLVDEELGAFWGYYSDGIYQYEDFAEFQGLSLEESAVKFNADRAGLNGTLPSYTPWKESDKNTAKYPGQVKYKDIDGDGKLTNDDRGIIGRAQPDFVWSLNNTVTYKKFDFSFFFYGEHGRDMANLTYWRLSFLEGNTGTPQSLYDARWTPESPSDTQPLPFVQNNFNNMPFSDRVIEDASYIRLKNISLGYKFRTKNGATSGRVYVSMSDVYTWTSYKGYNPDVSLTGSNALSMGHDYGVYPLPRTYTFGLNLNF</sequence>
<dbReference type="Gene3D" id="2.170.130.10">
    <property type="entry name" value="TonB-dependent receptor, plug domain"/>
    <property type="match status" value="1"/>
</dbReference>
<dbReference type="NCBIfam" id="TIGR04057">
    <property type="entry name" value="SusC_RagA_signa"/>
    <property type="match status" value="1"/>
</dbReference>
<evidence type="ECO:0000256" key="2">
    <source>
        <dbReference type="ARBA" id="ARBA00022448"/>
    </source>
</evidence>
<dbReference type="SUPFAM" id="SSF56935">
    <property type="entry name" value="Porins"/>
    <property type="match status" value="1"/>
</dbReference>